<dbReference type="EMBL" id="CAJVCH010557562">
    <property type="protein sequence ID" value="CAG7830789.1"/>
    <property type="molecule type" value="Genomic_DNA"/>
</dbReference>
<comment type="caution">
    <text evidence="2">The sequence shown here is derived from an EMBL/GenBank/DDBJ whole genome shotgun (WGS) entry which is preliminary data.</text>
</comment>
<evidence type="ECO:0000313" key="2">
    <source>
        <dbReference type="EMBL" id="CAG7830789.1"/>
    </source>
</evidence>
<gene>
    <name evidence="2" type="ORF">AFUS01_LOCUS40568</name>
</gene>
<evidence type="ECO:0000313" key="3">
    <source>
        <dbReference type="Proteomes" id="UP000708208"/>
    </source>
</evidence>
<dbReference type="AlphaFoldDB" id="A0A8J2PRF9"/>
<protein>
    <submittedName>
        <fullName evidence="2">Uncharacterized protein</fullName>
    </submittedName>
</protein>
<name>A0A8J2PRF9_9HEXA</name>
<accession>A0A8J2PRF9</accession>
<evidence type="ECO:0000256" key="1">
    <source>
        <dbReference type="SAM" id="MobiDB-lite"/>
    </source>
</evidence>
<reference evidence="2" key="1">
    <citation type="submission" date="2021-06" db="EMBL/GenBank/DDBJ databases">
        <authorList>
            <person name="Hodson N. C."/>
            <person name="Mongue J. A."/>
            <person name="Jaron S. K."/>
        </authorList>
    </citation>
    <scope>NUCLEOTIDE SEQUENCE</scope>
</reference>
<sequence>MRVRRRKLNSLTLTHYAFLRFISFDSSPTPNTMNREMTHDIHRVRELSALLEERRRYFDGQLGEVYRNAGVSSPSASLPRLRGLDSPPVSASVSESNMTDISLLGSDVTTAGSMDLGSACSARSYSVFADDECSVADSYEFAETKARLGRNWSSSTLLGAANNASSKARLGNLPKDSIHNEVMRAADLEKKLKSRRSSLPLALETSLRRPVNKTFTGNWRKDRKDEGRKSLAYKYTLAARNKSYSDSSDPEDSQGRFPSDTRKGSGDLFSMTDTLVKTRKYEVANDLKRALELPSLSLLRHGKASVKSLDRANWDGDIVGGAPRLKTKFSPRRSLGSKSASSTLAPYADYSPRSSLSTLSGSYPRIAFTSLEKVYREDGDKSKYGLHGHLLLKPLPKMDLFPEQGHLEPDYSHDFRYLSLLDALVPVFQPGNSWKPPSSHQSDQMLLSIHPYRPQPDTSLNRFFPS</sequence>
<proteinExistence type="predicted"/>
<organism evidence="2 3">
    <name type="scientific">Allacma fusca</name>
    <dbReference type="NCBI Taxonomy" id="39272"/>
    <lineage>
        <taxon>Eukaryota</taxon>
        <taxon>Metazoa</taxon>
        <taxon>Ecdysozoa</taxon>
        <taxon>Arthropoda</taxon>
        <taxon>Hexapoda</taxon>
        <taxon>Collembola</taxon>
        <taxon>Symphypleona</taxon>
        <taxon>Sminthuridae</taxon>
        <taxon>Allacma</taxon>
    </lineage>
</organism>
<feature type="region of interest" description="Disordered" evidence="1">
    <location>
        <begin position="242"/>
        <end position="265"/>
    </location>
</feature>
<dbReference type="Proteomes" id="UP000708208">
    <property type="component" value="Unassembled WGS sequence"/>
</dbReference>
<keyword evidence="3" id="KW-1185">Reference proteome</keyword>